<dbReference type="Proteomes" id="UP000887575">
    <property type="component" value="Unassembled WGS sequence"/>
</dbReference>
<organism evidence="2 3">
    <name type="scientific">Mesorhabditis belari</name>
    <dbReference type="NCBI Taxonomy" id="2138241"/>
    <lineage>
        <taxon>Eukaryota</taxon>
        <taxon>Metazoa</taxon>
        <taxon>Ecdysozoa</taxon>
        <taxon>Nematoda</taxon>
        <taxon>Chromadorea</taxon>
        <taxon>Rhabditida</taxon>
        <taxon>Rhabditina</taxon>
        <taxon>Rhabditomorpha</taxon>
        <taxon>Rhabditoidea</taxon>
        <taxon>Rhabditidae</taxon>
        <taxon>Mesorhabditinae</taxon>
        <taxon>Mesorhabditis</taxon>
    </lineage>
</organism>
<dbReference type="SUPFAM" id="SSF56112">
    <property type="entry name" value="Protein kinase-like (PK-like)"/>
    <property type="match status" value="1"/>
</dbReference>
<sequence length="318" mass="37116">MYVETEHFLGRGRYNVVYKIPHTVKEVFLPDGLIGKLECSFQKRNQIDYTNAARLSLEKESELLKVIDHANIVKCFGWMTISFDEHNIPKTVMLLQKCRRETLNDVVMSDNYAYPKPTVVVWCAAQLIQVLIYLRANKIVHKDITLKNILISEETMVENRFILKLKLCDFEDALVHNETPEAFADVRNGIHNSPEIWTNVMVGDFLRIGKVLWSAYYRREFPNSRPRQPSVEPRLQEGLQQEGLQQEGLQQEGLQQEGFVRKMIYYTDRKYEDDLETMLKSISEIGDTLDKIVKTYSIEERSVTILDNLLNQIHDELN</sequence>
<reference evidence="3" key="1">
    <citation type="submission" date="2024-02" db="UniProtKB">
        <authorList>
            <consortium name="WormBaseParasite"/>
        </authorList>
    </citation>
    <scope>IDENTIFICATION</scope>
</reference>
<dbReference type="PROSITE" id="PS50011">
    <property type="entry name" value="PROTEIN_KINASE_DOM"/>
    <property type="match status" value="1"/>
</dbReference>
<dbReference type="GO" id="GO:0010506">
    <property type="term" value="P:regulation of autophagy"/>
    <property type="evidence" value="ECO:0007669"/>
    <property type="project" value="InterPro"/>
</dbReference>
<proteinExistence type="predicted"/>
<dbReference type="GO" id="GO:0004674">
    <property type="term" value="F:protein serine/threonine kinase activity"/>
    <property type="evidence" value="ECO:0007669"/>
    <property type="project" value="InterPro"/>
</dbReference>
<accession>A0AAF3JAQ6</accession>
<evidence type="ECO:0000313" key="3">
    <source>
        <dbReference type="WBParaSite" id="MBELARI_LOCUS7178"/>
    </source>
</evidence>
<evidence type="ECO:0000259" key="1">
    <source>
        <dbReference type="PROSITE" id="PS50011"/>
    </source>
</evidence>
<dbReference type="AlphaFoldDB" id="A0AAF3JAQ6"/>
<keyword evidence="2" id="KW-1185">Reference proteome</keyword>
<dbReference type="WBParaSite" id="MBELARI_LOCUS7178">
    <property type="protein sequence ID" value="MBELARI_LOCUS7178"/>
    <property type="gene ID" value="MBELARI_LOCUS7178"/>
</dbReference>
<dbReference type="InterPro" id="IPR045269">
    <property type="entry name" value="Atg1-like"/>
</dbReference>
<dbReference type="GO" id="GO:0005524">
    <property type="term" value="F:ATP binding"/>
    <property type="evidence" value="ECO:0007669"/>
    <property type="project" value="InterPro"/>
</dbReference>
<dbReference type="InterPro" id="IPR011009">
    <property type="entry name" value="Kinase-like_dom_sf"/>
</dbReference>
<dbReference type="Pfam" id="PF00069">
    <property type="entry name" value="Pkinase"/>
    <property type="match status" value="1"/>
</dbReference>
<dbReference type="Gene3D" id="3.30.200.20">
    <property type="entry name" value="Phosphorylase Kinase, domain 1"/>
    <property type="match status" value="1"/>
</dbReference>
<protein>
    <submittedName>
        <fullName evidence="3">Protein kinase domain-containing protein</fullName>
    </submittedName>
</protein>
<dbReference type="InterPro" id="IPR008266">
    <property type="entry name" value="Tyr_kinase_AS"/>
</dbReference>
<dbReference type="InterPro" id="IPR000719">
    <property type="entry name" value="Prot_kinase_dom"/>
</dbReference>
<name>A0AAF3JAQ6_9BILA</name>
<feature type="domain" description="Protein kinase" evidence="1">
    <location>
        <begin position="3"/>
        <end position="318"/>
    </location>
</feature>
<dbReference type="PANTHER" id="PTHR24348">
    <property type="entry name" value="SERINE/THREONINE-PROTEIN KINASE UNC-51-RELATED"/>
    <property type="match status" value="1"/>
</dbReference>
<dbReference type="GO" id="GO:0005737">
    <property type="term" value="C:cytoplasm"/>
    <property type="evidence" value="ECO:0007669"/>
    <property type="project" value="TreeGrafter"/>
</dbReference>
<dbReference type="GO" id="GO:0006914">
    <property type="term" value="P:autophagy"/>
    <property type="evidence" value="ECO:0007669"/>
    <property type="project" value="UniProtKB-ARBA"/>
</dbReference>
<evidence type="ECO:0000313" key="2">
    <source>
        <dbReference type="Proteomes" id="UP000887575"/>
    </source>
</evidence>
<dbReference type="Gene3D" id="1.10.510.10">
    <property type="entry name" value="Transferase(Phosphotransferase) domain 1"/>
    <property type="match status" value="1"/>
</dbReference>
<dbReference type="PROSITE" id="PS00109">
    <property type="entry name" value="PROTEIN_KINASE_TYR"/>
    <property type="match status" value="1"/>
</dbReference>